<evidence type="ECO:0000259" key="8">
    <source>
        <dbReference type="PROSITE" id="PS50211"/>
    </source>
</evidence>
<evidence type="ECO:0000313" key="10">
    <source>
        <dbReference type="EMBL" id="KAK0397260.1"/>
    </source>
</evidence>
<dbReference type="InterPro" id="IPR030564">
    <property type="entry name" value="Myotubularin"/>
</dbReference>
<dbReference type="Proteomes" id="UP001175271">
    <property type="component" value="Unassembled WGS sequence"/>
</dbReference>
<dbReference type="InterPro" id="IPR046349">
    <property type="entry name" value="C1-like_sf"/>
</dbReference>
<dbReference type="SMART" id="SM00801">
    <property type="entry name" value="dDENN"/>
    <property type="match status" value="1"/>
</dbReference>
<dbReference type="PROSITE" id="PS50211">
    <property type="entry name" value="DENN"/>
    <property type="match status" value="1"/>
</dbReference>
<dbReference type="PROSITE" id="PS50081">
    <property type="entry name" value="ZF_DAG_PE_2"/>
    <property type="match status" value="1"/>
</dbReference>
<feature type="domain" description="UDENN" evidence="8">
    <location>
        <begin position="75"/>
        <end position="493"/>
    </location>
</feature>
<keyword evidence="4" id="KW-0862">Zinc</keyword>
<dbReference type="InterPro" id="IPR002219">
    <property type="entry name" value="PKC_DAG/PE"/>
</dbReference>
<dbReference type="EMBL" id="JAUCMV010000005">
    <property type="protein sequence ID" value="KAK0397260.1"/>
    <property type="molecule type" value="Genomic_DNA"/>
</dbReference>
<name>A0AA39H125_9BILA</name>
<dbReference type="GO" id="GO:0005085">
    <property type="term" value="F:guanyl-nucleotide exchange factor activity"/>
    <property type="evidence" value="ECO:0007669"/>
    <property type="project" value="TreeGrafter"/>
</dbReference>
<evidence type="ECO:0000259" key="6">
    <source>
        <dbReference type="PROSITE" id="PS50003"/>
    </source>
</evidence>
<dbReference type="Pfam" id="PF00169">
    <property type="entry name" value="PH"/>
    <property type="match status" value="1"/>
</dbReference>
<dbReference type="GO" id="GO:0005737">
    <property type="term" value="C:cytoplasm"/>
    <property type="evidence" value="ECO:0007669"/>
    <property type="project" value="TreeGrafter"/>
</dbReference>
<dbReference type="Pfam" id="PF02893">
    <property type="entry name" value="GRAM"/>
    <property type="match status" value="1"/>
</dbReference>
<dbReference type="InterPro" id="IPR001849">
    <property type="entry name" value="PH_domain"/>
</dbReference>
<feature type="domain" description="PH" evidence="6">
    <location>
        <begin position="1992"/>
        <end position="2093"/>
    </location>
</feature>
<dbReference type="InterPro" id="IPR010569">
    <property type="entry name" value="Myotubularin-like_Pase_dom"/>
</dbReference>
<dbReference type="PROSITE" id="PS51339">
    <property type="entry name" value="PPASE_MYOTUBULARIN"/>
    <property type="match status" value="1"/>
</dbReference>
<evidence type="ECO:0000259" key="7">
    <source>
        <dbReference type="PROSITE" id="PS50081"/>
    </source>
</evidence>
<organism evidence="10 11">
    <name type="scientific">Steinernema hermaphroditum</name>
    <dbReference type="NCBI Taxonomy" id="289476"/>
    <lineage>
        <taxon>Eukaryota</taxon>
        <taxon>Metazoa</taxon>
        <taxon>Ecdysozoa</taxon>
        <taxon>Nematoda</taxon>
        <taxon>Chromadorea</taxon>
        <taxon>Rhabditida</taxon>
        <taxon>Tylenchina</taxon>
        <taxon>Panagrolaimomorpha</taxon>
        <taxon>Strongyloidoidea</taxon>
        <taxon>Steinernematidae</taxon>
        <taxon>Steinernema</taxon>
    </lineage>
</organism>
<evidence type="ECO:0000313" key="11">
    <source>
        <dbReference type="Proteomes" id="UP001175271"/>
    </source>
</evidence>
<dbReference type="InterPro" id="IPR022096">
    <property type="entry name" value="SBF1/SBF2"/>
</dbReference>
<dbReference type="InterPro" id="IPR001194">
    <property type="entry name" value="cDENN_dom"/>
</dbReference>
<evidence type="ECO:0000256" key="4">
    <source>
        <dbReference type="ARBA" id="ARBA00022833"/>
    </source>
</evidence>
<dbReference type="PROSITE" id="PS50003">
    <property type="entry name" value="PH_DOMAIN"/>
    <property type="match status" value="1"/>
</dbReference>
<dbReference type="Pfam" id="PF03456">
    <property type="entry name" value="uDENN"/>
    <property type="match status" value="1"/>
</dbReference>
<evidence type="ECO:0008006" key="12">
    <source>
        <dbReference type="Google" id="ProtNLM"/>
    </source>
</evidence>
<dbReference type="SUPFAM" id="SSF57889">
    <property type="entry name" value="Cysteine-rich domain"/>
    <property type="match status" value="1"/>
</dbReference>
<feature type="domain" description="Phorbol-ester/DAG-type" evidence="7">
    <location>
        <begin position="1897"/>
        <end position="1948"/>
    </location>
</feature>
<evidence type="ECO:0000256" key="3">
    <source>
        <dbReference type="ARBA" id="ARBA00022723"/>
    </source>
</evidence>
<dbReference type="Pfam" id="PF02141">
    <property type="entry name" value="DENN"/>
    <property type="match status" value="1"/>
</dbReference>
<evidence type="ECO:0000256" key="1">
    <source>
        <dbReference type="ARBA" id="ARBA00007471"/>
    </source>
</evidence>
<accession>A0AA39H125</accession>
<dbReference type="InterPro" id="IPR029021">
    <property type="entry name" value="Prot-tyrosine_phosphatase-like"/>
</dbReference>
<keyword evidence="2" id="KW-0597">Phosphoprotein</keyword>
<dbReference type="SMART" id="SM00233">
    <property type="entry name" value="PH"/>
    <property type="match status" value="1"/>
</dbReference>
<dbReference type="InterPro" id="IPR037516">
    <property type="entry name" value="Tripartite_DENN"/>
</dbReference>
<proteinExistence type="inferred from homology"/>
<dbReference type="PANTHER" id="PTHR10807:SF109">
    <property type="entry name" value="SET DOMAIN BINDING FACTOR, ISOFORM A"/>
    <property type="match status" value="1"/>
</dbReference>
<dbReference type="Gene3D" id="3.30.60.20">
    <property type="match status" value="1"/>
</dbReference>
<dbReference type="Pfam" id="PF06602">
    <property type="entry name" value="Myotub-related"/>
    <property type="match status" value="1"/>
</dbReference>
<dbReference type="GO" id="GO:0090324">
    <property type="term" value="P:negative regulation of oxidative phosphorylation"/>
    <property type="evidence" value="ECO:0007669"/>
    <property type="project" value="InterPro"/>
</dbReference>
<dbReference type="InterPro" id="IPR045296">
    <property type="entry name" value="Complex1_LYR_ETFRF1_LYRM5"/>
</dbReference>
<dbReference type="Gene3D" id="3.40.50.11500">
    <property type="match status" value="1"/>
</dbReference>
<dbReference type="Pfam" id="PF05347">
    <property type="entry name" value="Complex1_LYR"/>
    <property type="match status" value="1"/>
</dbReference>
<dbReference type="SMART" id="SM00800">
    <property type="entry name" value="uDENN"/>
    <property type="match status" value="1"/>
</dbReference>
<dbReference type="CDD" id="cd20265">
    <property type="entry name" value="Complex1_LYR_ETFRF1_LYRM5"/>
    <property type="match status" value="1"/>
</dbReference>
<reference evidence="10" key="1">
    <citation type="submission" date="2023-06" db="EMBL/GenBank/DDBJ databases">
        <title>Genomic analysis of the entomopathogenic nematode Steinernema hermaphroditum.</title>
        <authorList>
            <person name="Schwarz E.M."/>
            <person name="Heppert J.K."/>
            <person name="Baniya A."/>
            <person name="Schwartz H.T."/>
            <person name="Tan C.-H."/>
            <person name="Antoshechkin I."/>
            <person name="Sternberg P.W."/>
            <person name="Goodrich-Blair H."/>
            <person name="Dillman A.R."/>
        </authorList>
    </citation>
    <scope>NUCLEOTIDE SEQUENCE</scope>
    <source>
        <strain evidence="10">PS9179</strain>
        <tissue evidence="10">Whole animal</tissue>
    </source>
</reference>
<dbReference type="SMART" id="SM00799">
    <property type="entry name" value="DENN"/>
    <property type="match status" value="1"/>
</dbReference>
<dbReference type="SMART" id="SM00109">
    <property type="entry name" value="C1"/>
    <property type="match status" value="1"/>
</dbReference>
<feature type="domain" description="Myotubularin phosphatase" evidence="9">
    <location>
        <begin position="1214"/>
        <end position="1745"/>
    </location>
</feature>
<comment type="caution">
    <text evidence="10">The sequence shown here is derived from an EMBL/GenBank/DDBJ whole genome shotgun (WGS) entry which is preliminary data.</text>
</comment>
<dbReference type="InterPro" id="IPR005113">
    <property type="entry name" value="uDENN_dom"/>
</dbReference>
<keyword evidence="11" id="KW-1185">Reference proteome</keyword>
<evidence type="ECO:0000256" key="5">
    <source>
        <dbReference type="SAM" id="MobiDB-lite"/>
    </source>
</evidence>
<dbReference type="Gene3D" id="3.30.450.200">
    <property type="match status" value="1"/>
</dbReference>
<dbReference type="SUPFAM" id="SSF52799">
    <property type="entry name" value="(Phosphotyrosine protein) phosphatases II"/>
    <property type="match status" value="1"/>
</dbReference>
<evidence type="ECO:0000256" key="2">
    <source>
        <dbReference type="ARBA" id="ARBA00022553"/>
    </source>
</evidence>
<feature type="region of interest" description="Disordered" evidence="5">
    <location>
        <begin position="855"/>
        <end position="880"/>
    </location>
</feature>
<dbReference type="GO" id="GO:0016020">
    <property type="term" value="C:membrane"/>
    <property type="evidence" value="ECO:0007669"/>
    <property type="project" value="TreeGrafter"/>
</dbReference>
<dbReference type="InterPro" id="IPR004182">
    <property type="entry name" value="GRAM"/>
</dbReference>
<dbReference type="Pfam" id="PF12335">
    <property type="entry name" value="SBF2"/>
    <property type="match status" value="1"/>
</dbReference>
<sequence>MTSKYRTQVLQLYKTLYYMGKEYPKGSQWFHSRLKNAFQRNMNESDEEKIAQLIKRGEFVAVDAMSAGPKVRLADYFVVIELDESQIRHGCSNGSITQRFPEDDWPEIPLSPSLNIFCCPQGWSLTTDILPPSFFSCTLTDLSGCHQYACCLQILEPCSASVTDISDDICGLSPSTSTGATIYKPKIYVILSRFPYFDLYRNCLNRIAEALINGDQEAAGEMVAGLVSNIYLTSSPKTMFFNLAAHRFSVKPLTWPTVPITAQRIATLASQLGTIYNLLAVMCCLLRDQKLIIISNSVSRLSDAAYALKSLLYPFEYSYAFVSILPEMALECLESPTPYIMGVHSALRDRIPDVDACVVDLDIGCVEDPLKTTLDIVPEPFLSRLIALLQSVLNPGLATADHAFQTGVPPPLSLDVLDKRIRACFLRFFAELLYGYRSCLQLVRLHDNPLIIFHKSAFLGMRNLYHSEMLHSLLNSLMFQSFIAERGLPYRSIDLFDEIVATLDLKDEVNELGKGPLMDEILAISKKLEDNEKQEVPTLNVVPLSRQRSLSTTSRFFCNAVPPLNAAFVSSKIQDNLNNLSNEGTVHCIRTVLNGNFRSVPVNASLNFLEEQLGASSRRLQVLHLCLQFIFDARLSDARKILSAVELSMRSSYSRVALCQLLWTNLQPVNRATLHPQQFDLLCRLINCALENESKEDEHGIAYAFLYLSNIYCRRLNAGVLQFLYTCIQDHAVWDNQRFWETAFFHDVHQQMRRLYSSKNGKIIDDQDDNARCPYSLKNTVGTWNLLEEPSAMRIASARLEQLGNFSEYELKQLCAEEHAIVYGQAKHYINLMVYLRVPLDASRLRRVNLNNLERKNMDDGNSHASDSAESDTESGFIESTVDDTDLGASTVKWISKLIDRICSAAGLPQDQIERLNEEIPGFVGLHIDNLEQVHIESKRISPLHKPKIVQPVLLPSEKVLVDGLRAFLLPDGRDQTVTGLCDPHTAMLPSEGALFLTNYRVVFKGQPCNPFLCERSIVRSMPIMSITKDKQISDHLAQNPVQLEGIPSKSAHRLHDALQIRSSAFQLMKVAFDEEVEPEDVDNFMRTLNGLRWPQSQPRTYFAFSSVALALYSGTALAPGKGKYNTFRELRRTWVRNPLKNANEKRKTVNVSPFTSSKMLHHTSSGSSLPTRAKVQISTECDLDKTATQPNIGEYIDFNNMSESKALIKEASLGAERHYLLDYCRLGFLAERQHRFRISHANEAYELCRSYPNVLIVPATVSDEHFMKIAKGFKLGRFPVITWQNSKGAFLARGSGLNGKTVVAKIKKQANFLGSVGSALEVQNSLSGHGGSRLSLSSDSAFLQAGASGSSSELQARYMSTLTYISPPVSSLPSSSLYGSLASLYSLDTILTADGASMISSSTPDMPKKSYHGTASELTRTAATFVRNNGSKTFSNRNFSSTSVSSVAKAPKTSMGSSQGSASRLSSILNLTRNSLYILGDKANAKSMKLEKHCEFIPIAYPTAHNVKAAFKKLLRVTVPSWLTPVDGSVSFFKMLDDTGWMQMLSQLLCISNSIVDIVDLHHSSVVLCIEDGWDSTCQLSSLAQLLLDPYYRTIEGFRVLVEKEWLAFGYRFMHRGNHSASSQASGIAPMFIMFLDAVHQVWTQYPNAFEFNDFYLRFLAFHSTSCHFATFLFDTEMERIHFSEAFSVYSKEHAPPQSVFTYIDDKLKNSPIQFYNFKYVAGVHSILRPEVGIVALQAWEWYSEDHLAHGSCYDLEICEKEFGEREQECFESADNRASVQMKRNVRVLDNSYRCTDLMETNAFAVHLENLGRLQTLVNDKSTNDELSDWRAAMNEASEIVSKSEKLKNHEPDEWNRRVHRAVHKKDTFRLLLRGTSHQLSNSRIREAHIQSSIGKHSFVQFSGIPAALCALCNQPLIGAVPQKSYKCNGCGLIAHEMCSNHITWQCSSKEKNVPVQEERTLESPLEEKTEAETLSDRELTLIPRPPHSTSYLHSGVLLKKGATFKLWKPRWFVLDASRHELRYYDSENDVSCKGLIDLAEVKGVDFPPARKHSGALGNMFELRTTKRMYSLLAESKTEAEEWVEKIESVLRE</sequence>
<protein>
    <recommendedName>
        <fullName evidence="12">Myotubularin-related protein 13</fullName>
    </recommendedName>
</protein>
<evidence type="ECO:0000259" key="9">
    <source>
        <dbReference type="PROSITE" id="PS51339"/>
    </source>
</evidence>
<dbReference type="SUPFAM" id="SSF50729">
    <property type="entry name" value="PH domain-like"/>
    <property type="match status" value="2"/>
</dbReference>
<gene>
    <name evidence="10" type="ORF">QR680_002054</name>
</gene>
<dbReference type="PROSITE" id="PS00479">
    <property type="entry name" value="ZF_DAG_PE_1"/>
    <property type="match status" value="1"/>
</dbReference>
<dbReference type="PANTHER" id="PTHR10807">
    <property type="entry name" value="MYOTUBULARIN-RELATED"/>
    <property type="match status" value="1"/>
</dbReference>
<dbReference type="InterPro" id="IPR043153">
    <property type="entry name" value="DENN_C"/>
</dbReference>
<keyword evidence="3" id="KW-0479">Metal-binding</keyword>
<dbReference type="InterPro" id="IPR008011">
    <property type="entry name" value="Complex1_LYR_dom"/>
</dbReference>
<comment type="similarity">
    <text evidence="1">Belongs to the protein-tyrosine phosphatase family. Non-receptor class myotubularin subfamily.</text>
</comment>
<dbReference type="InterPro" id="IPR011993">
    <property type="entry name" value="PH-like_dom_sf"/>
</dbReference>
<dbReference type="Gene3D" id="2.30.29.30">
    <property type="entry name" value="Pleckstrin-homology domain (PH domain)/Phosphotyrosine-binding domain (PTB)"/>
    <property type="match status" value="1"/>
</dbReference>
<dbReference type="InterPro" id="IPR005112">
    <property type="entry name" value="dDENN_dom"/>
</dbReference>
<dbReference type="GO" id="GO:0046872">
    <property type="term" value="F:metal ion binding"/>
    <property type="evidence" value="ECO:0007669"/>
    <property type="project" value="UniProtKB-KW"/>
</dbReference>
<dbReference type="CDD" id="cd00029">
    <property type="entry name" value="C1"/>
    <property type="match status" value="1"/>
</dbReference>